<evidence type="ECO:0000313" key="2">
    <source>
        <dbReference type="Proteomes" id="UP000250043"/>
    </source>
</evidence>
<accession>A0A8E2DVP1</accession>
<gene>
    <name evidence="1" type="ORF">OBBRIDRAFT_16813</name>
</gene>
<proteinExistence type="predicted"/>
<dbReference type="Proteomes" id="UP000250043">
    <property type="component" value="Unassembled WGS sequence"/>
</dbReference>
<name>A0A8E2DVP1_9APHY</name>
<organism evidence="1 2">
    <name type="scientific">Obba rivulosa</name>
    <dbReference type="NCBI Taxonomy" id="1052685"/>
    <lineage>
        <taxon>Eukaryota</taxon>
        <taxon>Fungi</taxon>
        <taxon>Dikarya</taxon>
        <taxon>Basidiomycota</taxon>
        <taxon>Agaricomycotina</taxon>
        <taxon>Agaricomycetes</taxon>
        <taxon>Polyporales</taxon>
        <taxon>Gelatoporiaceae</taxon>
        <taxon>Obba</taxon>
    </lineage>
</organism>
<dbReference type="AlphaFoldDB" id="A0A8E2DVP1"/>
<protein>
    <submittedName>
        <fullName evidence="1">Uncharacterized protein</fullName>
    </submittedName>
</protein>
<dbReference type="EMBL" id="KV722330">
    <property type="protein sequence ID" value="OCH96675.1"/>
    <property type="molecule type" value="Genomic_DNA"/>
</dbReference>
<evidence type="ECO:0000313" key="1">
    <source>
        <dbReference type="EMBL" id="OCH96675.1"/>
    </source>
</evidence>
<reference evidence="1 2" key="1">
    <citation type="submission" date="2016-07" db="EMBL/GenBank/DDBJ databases">
        <title>Draft genome of the white-rot fungus Obba rivulosa 3A-2.</title>
        <authorList>
            <consortium name="DOE Joint Genome Institute"/>
            <person name="Miettinen O."/>
            <person name="Riley R."/>
            <person name="Acob R."/>
            <person name="Barry K."/>
            <person name="Cullen D."/>
            <person name="De Vries R."/>
            <person name="Hainaut M."/>
            <person name="Hatakka A."/>
            <person name="Henrissat B."/>
            <person name="Hilden K."/>
            <person name="Kuo R."/>
            <person name="Labutti K."/>
            <person name="Lipzen A."/>
            <person name="Makela M.R."/>
            <person name="Sandor L."/>
            <person name="Spatafora J.W."/>
            <person name="Grigoriev I.V."/>
            <person name="Hibbett D.S."/>
        </authorList>
    </citation>
    <scope>NUCLEOTIDE SEQUENCE [LARGE SCALE GENOMIC DNA]</scope>
    <source>
        <strain evidence="1 2">3A-2</strain>
    </source>
</reference>
<sequence length="234" mass="25567">MEVCNRLRAVFCTVVDDVGGGGAGRGMQGDHTTRAWASATWTLPLSSATVIRDDCAARHLLSSPRVGVRHFHSTSQAKLCPPSRTPFPTPTAEVALNPRPLGSRSQTQHLPLYIAYPSGPSPGHLFMITRRTRCKTRLSRVLVAMLRVLTFLEIRAIKLWSPCSSESSLWLEAYGLLLSEVLVSRINWSSRMTALPTTVCHTPGFAAGITRRPASKRSTRIGISMSLRLCGTEA</sequence>
<keyword evidence="2" id="KW-1185">Reference proteome</keyword>